<dbReference type="EMBL" id="GBRH01251617">
    <property type="protein sequence ID" value="JAD46278.1"/>
    <property type="molecule type" value="Transcribed_RNA"/>
</dbReference>
<reference evidence="1" key="1">
    <citation type="submission" date="2014-09" db="EMBL/GenBank/DDBJ databases">
        <authorList>
            <person name="Magalhaes I.L.F."/>
            <person name="Oliveira U."/>
            <person name="Santos F.R."/>
            <person name="Vidigal T.H.D.A."/>
            <person name="Brescovit A.D."/>
            <person name="Santos A.J."/>
        </authorList>
    </citation>
    <scope>NUCLEOTIDE SEQUENCE</scope>
    <source>
        <tissue evidence="1">Shoot tissue taken approximately 20 cm above the soil surface</tissue>
    </source>
</reference>
<evidence type="ECO:0000313" key="1">
    <source>
        <dbReference type="EMBL" id="JAD46278.1"/>
    </source>
</evidence>
<dbReference type="AlphaFoldDB" id="A0A0A9A8L8"/>
<name>A0A0A9A8L8_ARUDO</name>
<sequence>MHALHLVLVCIDVPFLTRTLLCVLCA</sequence>
<reference evidence="1" key="2">
    <citation type="journal article" date="2015" name="Data Brief">
        <title>Shoot transcriptome of the giant reed, Arundo donax.</title>
        <authorList>
            <person name="Barrero R.A."/>
            <person name="Guerrero F.D."/>
            <person name="Moolhuijzen P."/>
            <person name="Goolsby J.A."/>
            <person name="Tidwell J."/>
            <person name="Bellgard S.E."/>
            <person name="Bellgard M.I."/>
        </authorList>
    </citation>
    <scope>NUCLEOTIDE SEQUENCE</scope>
    <source>
        <tissue evidence="1">Shoot tissue taken approximately 20 cm above the soil surface</tissue>
    </source>
</reference>
<proteinExistence type="predicted"/>
<organism evidence="1">
    <name type="scientific">Arundo donax</name>
    <name type="common">Giant reed</name>
    <name type="synonym">Donax arundinaceus</name>
    <dbReference type="NCBI Taxonomy" id="35708"/>
    <lineage>
        <taxon>Eukaryota</taxon>
        <taxon>Viridiplantae</taxon>
        <taxon>Streptophyta</taxon>
        <taxon>Embryophyta</taxon>
        <taxon>Tracheophyta</taxon>
        <taxon>Spermatophyta</taxon>
        <taxon>Magnoliopsida</taxon>
        <taxon>Liliopsida</taxon>
        <taxon>Poales</taxon>
        <taxon>Poaceae</taxon>
        <taxon>PACMAD clade</taxon>
        <taxon>Arundinoideae</taxon>
        <taxon>Arundineae</taxon>
        <taxon>Arundo</taxon>
    </lineage>
</organism>
<accession>A0A0A9A8L8</accession>
<protein>
    <submittedName>
        <fullName evidence="1">Uncharacterized protein</fullName>
    </submittedName>
</protein>